<comment type="function">
    <text evidence="2">Catalyzes the hydrolysis of 5-hydroxyisourate (HIU) to 2-oxo-4-hydroxy-4-carboxy-5-ureidoimidazoline (OHCU).</text>
</comment>
<dbReference type="PROSITE" id="PS00768">
    <property type="entry name" value="TRANSTHYRETIN_1"/>
    <property type="match status" value="1"/>
</dbReference>
<dbReference type="Gene3D" id="2.60.40.180">
    <property type="entry name" value="Transthyretin/hydroxyisourate hydrolase domain"/>
    <property type="match status" value="1"/>
</dbReference>
<keyword evidence="7" id="KW-0378">Hydrolase</keyword>
<dbReference type="GO" id="GO:0033971">
    <property type="term" value="F:hydroxyisourate hydrolase activity"/>
    <property type="evidence" value="ECO:0007669"/>
    <property type="project" value="UniProtKB-EC"/>
</dbReference>
<evidence type="ECO:0000256" key="8">
    <source>
        <dbReference type="SAM" id="SignalP"/>
    </source>
</evidence>
<dbReference type="InterPro" id="IPR014306">
    <property type="entry name" value="Hydroxyisourate_hydrolase"/>
</dbReference>
<organism evidence="10 11">
    <name type="scientific">Metarhizium humberi</name>
    <dbReference type="NCBI Taxonomy" id="2596975"/>
    <lineage>
        <taxon>Eukaryota</taxon>
        <taxon>Fungi</taxon>
        <taxon>Dikarya</taxon>
        <taxon>Ascomycota</taxon>
        <taxon>Pezizomycotina</taxon>
        <taxon>Sordariomycetes</taxon>
        <taxon>Hypocreomycetidae</taxon>
        <taxon>Hypocreales</taxon>
        <taxon>Clavicipitaceae</taxon>
        <taxon>Metarhizium</taxon>
    </lineage>
</organism>
<dbReference type="Pfam" id="PF00576">
    <property type="entry name" value="Transthyretin"/>
    <property type="match status" value="1"/>
</dbReference>
<keyword evidence="11" id="KW-1185">Reference proteome</keyword>
<evidence type="ECO:0000256" key="1">
    <source>
        <dbReference type="ARBA" id="ARBA00001043"/>
    </source>
</evidence>
<dbReference type="InterPro" id="IPR023416">
    <property type="entry name" value="Transthyretin/HIU_hydrolase_d"/>
</dbReference>
<evidence type="ECO:0000256" key="3">
    <source>
        <dbReference type="ARBA" id="ARBA00009850"/>
    </source>
</evidence>
<reference evidence="10 11" key="1">
    <citation type="submission" date="2020-07" db="EMBL/GenBank/DDBJ databases">
        <title>Metarhizium humberi genome.</title>
        <authorList>
            <person name="Lysoe E."/>
        </authorList>
    </citation>
    <scope>NUCLEOTIDE SEQUENCE [LARGE SCALE GENOMIC DNA]</scope>
    <source>
        <strain evidence="10 11">ESALQ1638</strain>
    </source>
</reference>
<dbReference type="EC" id="3.5.2.17" evidence="5"/>
<comment type="catalytic activity">
    <reaction evidence="1">
        <text>5-hydroxyisourate + H2O = 5-hydroxy-2-oxo-4-ureido-2,5-dihydro-1H-imidazole-5-carboxylate + H(+)</text>
        <dbReference type="Rhea" id="RHEA:23736"/>
        <dbReference type="ChEBI" id="CHEBI:15377"/>
        <dbReference type="ChEBI" id="CHEBI:15378"/>
        <dbReference type="ChEBI" id="CHEBI:18072"/>
        <dbReference type="ChEBI" id="CHEBI:58639"/>
        <dbReference type="EC" id="3.5.2.17"/>
    </reaction>
</comment>
<feature type="chain" id="PRO_5040321512" description="hydroxyisourate hydrolase" evidence="8">
    <location>
        <begin position="26"/>
        <end position="174"/>
    </location>
</feature>
<dbReference type="NCBIfam" id="TIGR02962">
    <property type="entry name" value="hdxy_isourate"/>
    <property type="match status" value="1"/>
</dbReference>
<dbReference type="InterPro" id="IPR023419">
    <property type="entry name" value="Transthyretin_CS"/>
</dbReference>
<dbReference type="InterPro" id="IPR023418">
    <property type="entry name" value="Thyroxine_BS"/>
</dbReference>
<dbReference type="Proteomes" id="UP000764110">
    <property type="component" value="Unassembled WGS sequence"/>
</dbReference>
<evidence type="ECO:0000313" key="10">
    <source>
        <dbReference type="EMBL" id="KAH0598465.1"/>
    </source>
</evidence>
<evidence type="ECO:0000259" key="9">
    <source>
        <dbReference type="Pfam" id="PF00576"/>
    </source>
</evidence>
<evidence type="ECO:0000256" key="6">
    <source>
        <dbReference type="ARBA" id="ARBA00022631"/>
    </source>
</evidence>
<feature type="signal peptide" evidence="8">
    <location>
        <begin position="1"/>
        <end position="25"/>
    </location>
</feature>
<gene>
    <name evidence="10" type="ORF">MHUMG1_03763</name>
</gene>
<name>A0A9P8MH75_9HYPO</name>
<dbReference type="PANTHER" id="PTHR10395:SF7">
    <property type="entry name" value="5-HYDROXYISOURATE HYDROLASE"/>
    <property type="match status" value="1"/>
</dbReference>
<dbReference type="InterPro" id="IPR036817">
    <property type="entry name" value="Transthyretin/HIU_hydrolase_sf"/>
</dbReference>
<dbReference type="PRINTS" id="PR00189">
    <property type="entry name" value="TRNSTHYRETIN"/>
</dbReference>
<protein>
    <recommendedName>
        <fullName evidence="5">hydroxyisourate hydrolase</fullName>
        <ecNumber evidence="5">3.5.2.17</ecNumber>
    </recommendedName>
</protein>
<evidence type="ECO:0000313" key="11">
    <source>
        <dbReference type="Proteomes" id="UP000764110"/>
    </source>
</evidence>
<sequence length="174" mass="18003">MVGSLYLRAAAAALLLTGMPTMAGCIDDPAATVPAAPAAGAGTGATAKAAAEPGAEAKDSITCHILDTTAGRPAKGVRVSLHGPNNSTFQSTTGDDGRVNTWESAGEGGQKLDEILAASQGSEQWTLNFKTGEYFKDTTAFFPEATVAFVVDQGERYHVPLLLTPFSYTTYRGS</sequence>
<dbReference type="InterPro" id="IPR000895">
    <property type="entry name" value="Transthyretin/HIU_hydrolase"/>
</dbReference>
<comment type="caution">
    <text evidence="10">The sequence shown here is derived from an EMBL/GenBank/DDBJ whole genome shotgun (WGS) entry which is preliminary data.</text>
</comment>
<evidence type="ECO:0000256" key="5">
    <source>
        <dbReference type="ARBA" id="ARBA00012609"/>
    </source>
</evidence>
<evidence type="ECO:0000256" key="4">
    <source>
        <dbReference type="ARBA" id="ARBA00011881"/>
    </source>
</evidence>
<keyword evidence="8" id="KW-0732">Signal</keyword>
<feature type="domain" description="Transthyretin/hydroxyisourate hydrolase" evidence="9">
    <location>
        <begin position="61"/>
        <end position="173"/>
    </location>
</feature>
<dbReference type="AlphaFoldDB" id="A0A9P8MH75"/>
<dbReference type="PANTHER" id="PTHR10395">
    <property type="entry name" value="URICASE AND TRANSTHYRETIN-RELATED"/>
    <property type="match status" value="1"/>
</dbReference>
<accession>A0A9P8MH75</accession>
<evidence type="ECO:0000256" key="2">
    <source>
        <dbReference type="ARBA" id="ARBA00002704"/>
    </source>
</evidence>
<dbReference type="EMBL" id="JACEFI010000005">
    <property type="protein sequence ID" value="KAH0598465.1"/>
    <property type="molecule type" value="Genomic_DNA"/>
</dbReference>
<proteinExistence type="inferred from homology"/>
<dbReference type="GO" id="GO:0006144">
    <property type="term" value="P:purine nucleobase metabolic process"/>
    <property type="evidence" value="ECO:0007669"/>
    <property type="project" value="UniProtKB-KW"/>
</dbReference>
<dbReference type="SUPFAM" id="SSF49472">
    <property type="entry name" value="Transthyretin (synonym: prealbumin)"/>
    <property type="match status" value="1"/>
</dbReference>
<comment type="subunit">
    <text evidence="4">Homotetramer.</text>
</comment>
<evidence type="ECO:0000256" key="7">
    <source>
        <dbReference type="ARBA" id="ARBA00022801"/>
    </source>
</evidence>
<dbReference type="PROSITE" id="PS00769">
    <property type="entry name" value="TRANSTHYRETIN_2"/>
    <property type="match status" value="1"/>
</dbReference>
<keyword evidence="6" id="KW-0659">Purine metabolism</keyword>
<comment type="similarity">
    <text evidence="3">Belongs to the transthyretin family. 5-hydroxyisourate hydrolase subfamily.</text>
</comment>